<evidence type="ECO:0000313" key="3">
    <source>
        <dbReference type="EMBL" id="RCF46434.1"/>
    </source>
</evidence>
<name>A0ABD7G474_AERHY</name>
<evidence type="ECO:0000256" key="1">
    <source>
        <dbReference type="SAM" id="Coils"/>
    </source>
</evidence>
<dbReference type="AlphaFoldDB" id="A0ABD7G474"/>
<accession>A0ABD7G474</accession>
<dbReference type="SUPFAM" id="SSF69279">
    <property type="entry name" value="Phage tail proteins"/>
    <property type="match status" value="1"/>
</dbReference>
<dbReference type="Proteomes" id="UP000253075">
    <property type="component" value="Unassembled WGS sequence"/>
</dbReference>
<sequence>MKVATPKVIVLYESKDITAHVAPALIELAYTDFMEGESDSVDLALEDAERRWQDAWYPQHGDVVQVQIGYAGEPLLPCGEFEVDEVELDGPPDVIRIKALAAGVKRSVRTRNGRAYENTTLGDVAKTVAQRNKLKLTGKIEPVKIARVTQVYETDLTFLKRVAESYGYSFSVRGDKLCFFKRSELKAAEPTLVIRRQDVTSYRFQDKVRGVVAAATASYHDPKTKQVKKATVKDVEAKGNQHSADELKLNVRAENEQQARLKADAALDRANEDQTGATLAMPGQVKLMSGVNVRLEGFGKMDGKYTITQARHRVSRSSGYGTEVDLKRVRDPKQGATA</sequence>
<feature type="coiled-coil region" evidence="1">
    <location>
        <begin position="244"/>
        <end position="273"/>
    </location>
</feature>
<proteinExistence type="predicted"/>
<reference evidence="3 4" key="1">
    <citation type="journal article" date="2018" name="PLoS ONE">
        <title>Phenotypic characterization and whole genome analysis of extended-spectrum beta-lactamase-producing bacteria isolated from dogs in Germany.</title>
        <authorList>
            <person name="Boehmer T."/>
            <person name="Vogler A.J."/>
            <person name="Thomas A."/>
            <person name="Sauer S."/>
            <person name="Hergenroether M."/>
            <person name="Straubinger R.K."/>
            <person name="Birdsell D."/>
            <person name="Keim P."/>
            <person name="Sahl J.W."/>
            <person name="Williamson C.H."/>
            <person name="Riehm J.M."/>
        </authorList>
    </citation>
    <scope>NUCLEOTIDE SEQUENCE [LARGE SCALE GENOMIC DNA]</scope>
    <source>
        <strain evidence="3 4">AFG_SD03_1510_Ahy_093</strain>
    </source>
</reference>
<feature type="region of interest" description="Disordered" evidence="2">
    <location>
        <begin position="311"/>
        <end position="338"/>
    </location>
</feature>
<reference evidence="4" key="2">
    <citation type="submission" date="2018-02" db="EMBL/GenBank/DDBJ databases">
        <title>Phenotypic characterization and whole genome analysis of multidrug-resistant, extended-spectrum beta-lactamase-producing bacteria isolated from dogs in Germany.</title>
        <authorList>
            <person name="Williamson C."/>
        </authorList>
    </citation>
    <scope>NUCLEOTIDE SEQUENCE [LARGE SCALE GENOMIC DNA]</scope>
    <source>
        <strain evidence="4">AFG_SD03_1510_Ahy_093</strain>
    </source>
</reference>
<feature type="compositionally biased region" description="Basic and acidic residues" evidence="2">
    <location>
        <begin position="324"/>
        <end position="338"/>
    </location>
</feature>
<evidence type="ECO:0000313" key="4">
    <source>
        <dbReference type="Proteomes" id="UP000253075"/>
    </source>
</evidence>
<dbReference type="InterPro" id="IPR052726">
    <property type="entry name" value="Phage_Baseplate_Hub"/>
</dbReference>
<comment type="caution">
    <text evidence="3">The sequence shown here is derived from an EMBL/GenBank/DDBJ whole genome shotgun (WGS) entry which is preliminary data.</text>
</comment>
<protein>
    <submittedName>
        <fullName evidence="3">Cro/Cl family transcriptional regulator</fullName>
    </submittedName>
</protein>
<dbReference type="EMBL" id="PUTQ01000027">
    <property type="protein sequence ID" value="RCF46434.1"/>
    <property type="molecule type" value="Genomic_DNA"/>
</dbReference>
<keyword evidence="1" id="KW-0175">Coiled coil</keyword>
<evidence type="ECO:0000256" key="2">
    <source>
        <dbReference type="SAM" id="MobiDB-lite"/>
    </source>
</evidence>
<gene>
    <name evidence="3" type="ORF">C6C11_17165</name>
</gene>
<dbReference type="PANTHER" id="PTHR35862:SF1">
    <property type="entry name" value="FELS-2 PROPHAGE PROTEIN"/>
    <property type="match status" value="1"/>
</dbReference>
<dbReference type="RefSeq" id="WP_113995581.1">
    <property type="nucleotide sequence ID" value="NZ_PUTQ01000027.1"/>
</dbReference>
<dbReference type="PANTHER" id="PTHR35862">
    <property type="entry name" value="FELS-2 PROPHAGE PROTEIN"/>
    <property type="match status" value="1"/>
</dbReference>
<organism evidence="3 4">
    <name type="scientific">Aeromonas hydrophila</name>
    <dbReference type="NCBI Taxonomy" id="644"/>
    <lineage>
        <taxon>Bacteria</taxon>
        <taxon>Pseudomonadati</taxon>
        <taxon>Pseudomonadota</taxon>
        <taxon>Gammaproteobacteria</taxon>
        <taxon>Aeromonadales</taxon>
        <taxon>Aeromonadaceae</taxon>
        <taxon>Aeromonas</taxon>
    </lineage>
</organism>
<dbReference type="Pfam" id="PF05954">
    <property type="entry name" value="Phage_GPD"/>
    <property type="match status" value="1"/>
</dbReference>